<dbReference type="Proteomes" id="UP000285060">
    <property type="component" value="Unassembled WGS sequence"/>
</dbReference>
<comment type="caution">
    <text evidence="2">The sequence shown here is derived from an EMBL/GenBank/DDBJ whole genome shotgun (WGS) entry which is preliminary data.</text>
</comment>
<proteinExistence type="predicted"/>
<reference evidence="2 3" key="1">
    <citation type="submission" date="2018-08" db="EMBL/GenBank/DDBJ databases">
        <title>Aphanomyces genome sequencing and annotation.</title>
        <authorList>
            <person name="Minardi D."/>
            <person name="Oidtmann B."/>
            <person name="Van Der Giezen M."/>
            <person name="Studholme D.J."/>
        </authorList>
    </citation>
    <scope>NUCLEOTIDE SEQUENCE [LARGE SCALE GENOMIC DNA]</scope>
    <source>
        <strain evidence="2 3">NJM0002</strain>
    </source>
</reference>
<name>A0A418AGD4_9STRA</name>
<evidence type="ECO:0000256" key="1">
    <source>
        <dbReference type="SAM" id="MobiDB-lite"/>
    </source>
</evidence>
<dbReference type="AlphaFoldDB" id="A0A418AGD4"/>
<protein>
    <submittedName>
        <fullName evidence="2">Uncharacterized protein</fullName>
    </submittedName>
</protein>
<keyword evidence="3" id="KW-1185">Reference proteome</keyword>
<gene>
    <name evidence="2" type="ORF">DYB32_010252</name>
</gene>
<evidence type="ECO:0000313" key="2">
    <source>
        <dbReference type="EMBL" id="RHY19280.1"/>
    </source>
</evidence>
<dbReference type="VEuPathDB" id="FungiDB:H310_02644"/>
<feature type="region of interest" description="Disordered" evidence="1">
    <location>
        <begin position="77"/>
        <end position="99"/>
    </location>
</feature>
<dbReference type="EMBL" id="QUSY01002963">
    <property type="protein sequence ID" value="RHY19280.1"/>
    <property type="molecule type" value="Genomic_DNA"/>
</dbReference>
<accession>A0A418AGD4</accession>
<evidence type="ECO:0000313" key="3">
    <source>
        <dbReference type="Proteomes" id="UP000285060"/>
    </source>
</evidence>
<sequence>MLKRSTVQDSKTIVKRQSFVYGLQSLEYSEKMQLLDELLASYDDAKNEERDRPDEAQREAERIEALGKNVCDEALQSLGKRKASDNQDTSGGGGGGSKLLKIVSMMKEDDKAELEYRKFQYIKELEERQKDCDLLLEQSRVQHQTMMNLLAALSNKQ</sequence>
<organism evidence="2 3">
    <name type="scientific">Aphanomyces invadans</name>
    <dbReference type="NCBI Taxonomy" id="157072"/>
    <lineage>
        <taxon>Eukaryota</taxon>
        <taxon>Sar</taxon>
        <taxon>Stramenopiles</taxon>
        <taxon>Oomycota</taxon>
        <taxon>Saprolegniomycetes</taxon>
        <taxon>Saprolegniales</taxon>
        <taxon>Verrucalvaceae</taxon>
        <taxon>Aphanomyces</taxon>
    </lineage>
</organism>